<evidence type="ECO:0000313" key="6">
    <source>
        <dbReference type="EMBL" id="MBO1109008.1"/>
    </source>
</evidence>
<dbReference type="InterPro" id="IPR007492">
    <property type="entry name" value="LytTR_DNA-bd_dom"/>
</dbReference>
<evidence type="ECO:0000256" key="2">
    <source>
        <dbReference type="ARBA" id="ARBA00023125"/>
    </source>
</evidence>
<proteinExistence type="predicted"/>
<dbReference type="PANTHER" id="PTHR48111:SF3">
    <property type="entry name" value="TRANSCRIPTIONAL REGULATORY PROTEIN BTSR"/>
    <property type="match status" value="1"/>
</dbReference>
<evidence type="ECO:0000256" key="1">
    <source>
        <dbReference type="ARBA" id="ARBA00023012"/>
    </source>
</evidence>
<dbReference type="GO" id="GO:0000976">
    <property type="term" value="F:transcription cis-regulatory region binding"/>
    <property type="evidence" value="ECO:0007669"/>
    <property type="project" value="TreeGrafter"/>
</dbReference>
<dbReference type="NCBIfam" id="NF008677">
    <property type="entry name" value="PRK11697.1"/>
    <property type="match status" value="1"/>
</dbReference>
<dbReference type="InterPro" id="IPR039420">
    <property type="entry name" value="WalR-like"/>
</dbReference>
<dbReference type="CDD" id="cd17532">
    <property type="entry name" value="REC_LytTR_AlgR-like"/>
    <property type="match status" value="1"/>
</dbReference>
<gene>
    <name evidence="6" type="primary">yehT</name>
    <name evidence="6" type="ORF">J2R62_12465</name>
</gene>
<dbReference type="InterPro" id="IPR001789">
    <property type="entry name" value="Sig_transdc_resp-reg_receiver"/>
</dbReference>
<feature type="domain" description="Response regulatory" evidence="4">
    <location>
        <begin position="3"/>
        <end position="116"/>
    </location>
</feature>
<dbReference type="Pfam" id="PF04397">
    <property type="entry name" value="LytTR"/>
    <property type="match status" value="1"/>
</dbReference>
<reference evidence="6" key="1">
    <citation type="submission" date="2021-03" db="EMBL/GenBank/DDBJ databases">
        <title>Plesiomonas shigelloides zfcc0051, isolated from zebrafish feces.</title>
        <authorList>
            <person name="Vanderhoek Z."/>
            <person name="Gaulke C."/>
        </authorList>
    </citation>
    <scope>NUCLEOTIDE SEQUENCE</scope>
    <source>
        <strain evidence="6">Zfcc0051</strain>
    </source>
</reference>
<dbReference type="FunFam" id="3.40.50.2300:FF:000051">
    <property type="entry name" value="Two-component response regulator yehT"/>
    <property type="match status" value="1"/>
</dbReference>
<dbReference type="InterPro" id="IPR011006">
    <property type="entry name" value="CheY-like_superfamily"/>
</dbReference>
<evidence type="ECO:0000256" key="3">
    <source>
        <dbReference type="PROSITE-ProRule" id="PRU00169"/>
    </source>
</evidence>
<dbReference type="AlphaFoldDB" id="A0A8I1W7V9"/>
<dbReference type="Gene3D" id="2.40.50.1020">
    <property type="entry name" value="LytTr DNA-binding domain"/>
    <property type="match status" value="1"/>
</dbReference>
<keyword evidence="3" id="KW-0597">Phosphoprotein</keyword>
<comment type="caution">
    <text evidence="6">The sequence shown here is derived from an EMBL/GenBank/DDBJ whole genome shotgun (WGS) entry which is preliminary data.</text>
</comment>
<keyword evidence="2" id="KW-0238">DNA-binding</keyword>
<keyword evidence="1" id="KW-0902">Two-component regulatory system</keyword>
<evidence type="ECO:0000259" key="5">
    <source>
        <dbReference type="PROSITE" id="PS50930"/>
    </source>
</evidence>
<dbReference type="SMART" id="SM00850">
    <property type="entry name" value="LytTR"/>
    <property type="match status" value="1"/>
</dbReference>
<evidence type="ECO:0000259" key="4">
    <source>
        <dbReference type="PROSITE" id="PS50110"/>
    </source>
</evidence>
<dbReference type="GO" id="GO:0000156">
    <property type="term" value="F:phosphorelay response regulator activity"/>
    <property type="evidence" value="ECO:0007669"/>
    <property type="project" value="TreeGrafter"/>
</dbReference>
<dbReference type="Proteomes" id="UP000664658">
    <property type="component" value="Unassembled WGS sequence"/>
</dbReference>
<protein>
    <submittedName>
        <fullName evidence="6">Two-component system response regulator BtsR</fullName>
    </submittedName>
</protein>
<dbReference type="GO" id="GO:0005829">
    <property type="term" value="C:cytosol"/>
    <property type="evidence" value="ECO:0007669"/>
    <property type="project" value="TreeGrafter"/>
</dbReference>
<name>A0A8I1W7V9_PLESH</name>
<feature type="modified residue" description="4-aspartylphosphate" evidence="3">
    <location>
        <position position="54"/>
    </location>
</feature>
<dbReference type="SUPFAM" id="SSF52172">
    <property type="entry name" value="CheY-like"/>
    <property type="match status" value="1"/>
</dbReference>
<dbReference type="Pfam" id="PF00072">
    <property type="entry name" value="Response_reg"/>
    <property type="match status" value="1"/>
</dbReference>
<dbReference type="PROSITE" id="PS50110">
    <property type="entry name" value="RESPONSE_REGULATORY"/>
    <property type="match status" value="1"/>
</dbReference>
<dbReference type="PROSITE" id="PS50930">
    <property type="entry name" value="HTH_LYTTR"/>
    <property type="match status" value="1"/>
</dbReference>
<feature type="domain" description="HTH LytTR-type" evidence="5">
    <location>
        <begin position="136"/>
        <end position="237"/>
    </location>
</feature>
<dbReference type="RefSeq" id="WP_207542318.1">
    <property type="nucleotide sequence ID" value="NZ_JAFNAA010000013.1"/>
</dbReference>
<dbReference type="SMART" id="SM00448">
    <property type="entry name" value="REC"/>
    <property type="match status" value="1"/>
</dbReference>
<dbReference type="GO" id="GO:0006355">
    <property type="term" value="P:regulation of DNA-templated transcription"/>
    <property type="evidence" value="ECO:0007669"/>
    <property type="project" value="TreeGrafter"/>
</dbReference>
<sequence length="238" mass="27087">MLSVMIVDDEPLARAELRELLAEQAQLHIVAECANAVEAMSAINQHQPDIVFLDIQMPRISGLEMVSMLDKNCMPHIVFVTAFDDYALQAFEEQAFDYLLKPIDPARLQKTLQRLYQASAPQPLVLPEPTPPLRQIPCQGHQRIFFLHLEEVEFAHTDLSGVQVVAHQQSGYTPLSLKVLEEKTPLLRCHRQYLVNPEQICELQFTDAAQVDIVTRSGHKVPVSRRYLRAVKDYLNIP</sequence>
<evidence type="ECO:0000313" key="7">
    <source>
        <dbReference type="Proteomes" id="UP000664658"/>
    </source>
</evidence>
<accession>A0A8I1W7V9</accession>
<dbReference type="Gene3D" id="3.40.50.2300">
    <property type="match status" value="1"/>
</dbReference>
<organism evidence="6 7">
    <name type="scientific">Plesiomonas shigelloides</name>
    <name type="common">Aeromonas shigelloides</name>
    <dbReference type="NCBI Taxonomy" id="703"/>
    <lineage>
        <taxon>Bacteria</taxon>
        <taxon>Pseudomonadati</taxon>
        <taxon>Pseudomonadota</taxon>
        <taxon>Gammaproteobacteria</taxon>
        <taxon>Enterobacterales</taxon>
        <taxon>Enterobacteriaceae</taxon>
        <taxon>Plesiomonas</taxon>
    </lineage>
</organism>
<dbReference type="PANTHER" id="PTHR48111">
    <property type="entry name" value="REGULATOR OF RPOS"/>
    <property type="match status" value="1"/>
</dbReference>
<dbReference type="EMBL" id="JAFNAA010000013">
    <property type="protein sequence ID" value="MBO1109008.1"/>
    <property type="molecule type" value="Genomic_DNA"/>
</dbReference>
<dbReference type="GO" id="GO:0032993">
    <property type="term" value="C:protein-DNA complex"/>
    <property type="evidence" value="ECO:0007669"/>
    <property type="project" value="TreeGrafter"/>
</dbReference>